<protein>
    <submittedName>
        <fullName evidence="3">Uncharacterized protein</fullName>
    </submittedName>
</protein>
<sequence length="96" mass="9791">MTLVRQLCAAAAITLAATAALAQAAPSDAAPAPAMSASMPQDCSKMMSRHDHGADRNMPSSKSMGCAQATSDKASAPAKSKTAAGKHDHAKFHKNQ</sequence>
<comment type="caution">
    <text evidence="3">The sequence shown here is derived from an EMBL/GenBank/DDBJ whole genome shotgun (WGS) entry which is preliminary data.</text>
</comment>
<reference evidence="3 4" key="1">
    <citation type="submission" date="2023-11" db="EMBL/GenBank/DDBJ databases">
        <title>Draft genome of Azohydromonas lata strain H1 (DSM1123), a polyhydroxyalkanoate producer.</title>
        <authorList>
            <person name="Traversa D."/>
            <person name="D'Addabbo P."/>
            <person name="Pazzani C."/>
            <person name="Manzari C."/>
            <person name="Chiara M."/>
            <person name="Scrascia M."/>
        </authorList>
    </citation>
    <scope>NUCLEOTIDE SEQUENCE [LARGE SCALE GENOMIC DNA]</scope>
    <source>
        <strain evidence="3 4">H1</strain>
    </source>
</reference>
<evidence type="ECO:0000256" key="2">
    <source>
        <dbReference type="SAM" id="SignalP"/>
    </source>
</evidence>
<dbReference type="Proteomes" id="UP001293718">
    <property type="component" value="Unassembled WGS sequence"/>
</dbReference>
<feature type="compositionally biased region" description="Low complexity" evidence="1">
    <location>
        <begin position="69"/>
        <end position="83"/>
    </location>
</feature>
<evidence type="ECO:0000313" key="3">
    <source>
        <dbReference type="EMBL" id="MDZ5455725.1"/>
    </source>
</evidence>
<evidence type="ECO:0000313" key="4">
    <source>
        <dbReference type="Proteomes" id="UP001293718"/>
    </source>
</evidence>
<accession>A0ABU5I9D9</accession>
<name>A0ABU5I9D9_9BURK</name>
<feature type="compositionally biased region" description="Low complexity" evidence="1">
    <location>
        <begin position="22"/>
        <end position="42"/>
    </location>
</feature>
<feature type="chain" id="PRO_5047298552" evidence="2">
    <location>
        <begin position="25"/>
        <end position="96"/>
    </location>
</feature>
<feature type="signal peptide" evidence="2">
    <location>
        <begin position="1"/>
        <end position="24"/>
    </location>
</feature>
<dbReference type="RefSeq" id="WP_156902151.1">
    <property type="nucleotide sequence ID" value="NZ_JAXOJX010000003.1"/>
</dbReference>
<gene>
    <name evidence="3" type="ORF">SM757_03970</name>
</gene>
<dbReference type="EMBL" id="JAXOJX010000003">
    <property type="protein sequence ID" value="MDZ5455725.1"/>
    <property type="molecule type" value="Genomic_DNA"/>
</dbReference>
<keyword evidence="4" id="KW-1185">Reference proteome</keyword>
<proteinExistence type="predicted"/>
<organism evidence="3 4">
    <name type="scientific">Azohydromonas lata</name>
    <dbReference type="NCBI Taxonomy" id="45677"/>
    <lineage>
        <taxon>Bacteria</taxon>
        <taxon>Pseudomonadati</taxon>
        <taxon>Pseudomonadota</taxon>
        <taxon>Betaproteobacteria</taxon>
        <taxon>Burkholderiales</taxon>
        <taxon>Sphaerotilaceae</taxon>
        <taxon>Azohydromonas</taxon>
    </lineage>
</organism>
<keyword evidence="2" id="KW-0732">Signal</keyword>
<evidence type="ECO:0000256" key="1">
    <source>
        <dbReference type="SAM" id="MobiDB-lite"/>
    </source>
</evidence>
<feature type="region of interest" description="Disordered" evidence="1">
    <location>
        <begin position="22"/>
        <end position="96"/>
    </location>
</feature>